<comment type="caution">
    <text evidence="1">The sequence shown here is derived from an EMBL/GenBank/DDBJ whole genome shotgun (WGS) entry which is preliminary data.</text>
</comment>
<dbReference type="AlphaFoldDB" id="A0A9P1CVF8"/>
<dbReference type="EMBL" id="CAMXCT010002452">
    <property type="protein sequence ID" value="CAI3998263.1"/>
    <property type="molecule type" value="Genomic_DNA"/>
</dbReference>
<protein>
    <submittedName>
        <fullName evidence="1">Uncharacterized protein</fullName>
    </submittedName>
</protein>
<accession>A0A9P1CVF8</accession>
<gene>
    <name evidence="1" type="ORF">C1SCF055_LOCUS24576</name>
</gene>
<evidence type="ECO:0000313" key="2">
    <source>
        <dbReference type="EMBL" id="CAL1151638.1"/>
    </source>
</evidence>
<reference evidence="1" key="1">
    <citation type="submission" date="2022-10" db="EMBL/GenBank/DDBJ databases">
        <authorList>
            <person name="Chen Y."/>
            <person name="Dougan E. K."/>
            <person name="Chan C."/>
            <person name="Rhodes N."/>
            <person name="Thang M."/>
        </authorList>
    </citation>
    <scope>NUCLEOTIDE SEQUENCE</scope>
</reference>
<evidence type="ECO:0000313" key="3">
    <source>
        <dbReference type="Proteomes" id="UP001152797"/>
    </source>
</evidence>
<proteinExistence type="predicted"/>
<dbReference type="EMBL" id="CAMXCT030002452">
    <property type="protein sequence ID" value="CAL4785575.1"/>
    <property type="molecule type" value="Genomic_DNA"/>
</dbReference>
<name>A0A9P1CVF8_9DINO</name>
<feature type="non-terminal residue" evidence="1">
    <location>
        <position position="236"/>
    </location>
</feature>
<dbReference type="Proteomes" id="UP001152797">
    <property type="component" value="Unassembled WGS sequence"/>
</dbReference>
<reference evidence="2" key="2">
    <citation type="submission" date="2024-04" db="EMBL/GenBank/DDBJ databases">
        <authorList>
            <person name="Chen Y."/>
            <person name="Shah S."/>
            <person name="Dougan E. K."/>
            <person name="Thang M."/>
            <person name="Chan C."/>
        </authorList>
    </citation>
    <scope>NUCLEOTIDE SEQUENCE [LARGE SCALE GENOMIC DNA]</scope>
</reference>
<keyword evidence="3" id="KW-1185">Reference proteome</keyword>
<organism evidence="1">
    <name type="scientific">Cladocopium goreaui</name>
    <dbReference type="NCBI Taxonomy" id="2562237"/>
    <lineage>
        <taxon>Eukaryota</taxon>
        <taxon>Sar</taxon>
        <taxon>Alveolata</taxon>
        <taxon>Dinophyceae</taxon>
        <taxon>Suessiales</taxon>
        <taxon>Symbiodiniaceae</taxon>
        <taxon>Cladocopium</taxon>
    </lineage>
</organism>
<dbReference type="EMBL" id="CAMXCT020002452">
    <property type="protein sequence ID" value="CAL1151638.1"/>
    <property type="molecule type" value="Genomic_DNA"/>
</dbReference>
<sequence>DRRERLKAARLQRSSFTKEAISLIRRGSQRSDVHDASQVDRPVKTVKTVKMGVRLDSPSGHRHIDAEIYEQMQGLEDVKRRQLKLAASQLFRDLALRANHRLAEQELLRRKWGARSIEQQLLRQAIRVMKKRRCAAEDSSDSILRRCSDLLSSWLSKAEARECCEEMAKDVAIYQQEILCLHKLLPESPASPPERVVGGDATAPGPPALQTALWTRNVVNFTCGRQTCLKLFMHVA</sequence>
<evidence type="ECO:0000313" key="1">
    <source>
        <dbReference type="EMBL" id="CAI3998263.1"/>
    </source>
</evidence>